<keyword evidence="3 5" id="KW-1133">Transmembrane helix</keyword>
<dbReference type="PANTHER" id="PTHR35814">
    <property type="match status" value="1"/>
</dbReference>
<name>A0AAN8A2Q6_9PEZI</name>
<keyword evidence="2 5" id="KW-0812">Transmembrane</keyword>
<evidence type="ECO:0000256" key="5">
    <source>
        <dbReference type="SAM" id="Phobius"/>
    </source>
</evidence>
<dbReference type="InterPro" id="IPR023352">
    <property type="entry name" value="MAPEG-like_dom_sf"/>
</dbReference>
<feature type="transmembrane region" description="Helical" evidence="5">
    <location>
        <begin position="92"/>
        <end position="113"/>
    </location>
</feature>
<comment type="caution">
    <text evidence="6">The sequence shown here is derived from an EMBL/GenBank/DDBJ whole genome shotgun (WGS) entry which is preliminary data.</text>
</comment>
<evidence type="ECO:0000313" key="7">
    <source>
        <dbReference type="Proteomes" id="UP001310594"/>
    </source>
</evidence>
<dbReference type="PANTHER" id="PTHR35814:SF1">
    <property type="entry name" value="GLUTATHIONE S-TRANSFERASE-RELATED"/>
    <property type="match status" value="1"/>
</dbReference>
<keyword evidence="4 5" id="KW-0472">Membrane</keyword>
<dbReference type="Pfam" id="PF01124">
    <property type="entry name" value="MAPEG"/>
    <property type="match status" value="1"/>
</dbReference>
<reference evidence="6" key="1">
    <citation type="submission" date="2023-08" db="EMBL/GenBank/DDBJ databases">
        <title>Black Yeasts Isolated from many extreme environments.</title>
        <authorList>
            <person name="Coleine C."/>
            <person name="Stajich J.E."/>
            <person name="Selbmann L."/>
        </authorList>
    </citation>
    <scope>NUCLEOTIDE SEQUENCE</scope>
    <source>
        <strain evidence="6">CCFEE 5810</strain>
    </source>
</reference>
<evidence type="ECO:0000256" key="2">
    <source>
        <dbReference type="ARBA" id="ARBA00022692"/>
    </source>
</evidence>
<accession>A0AAN8A2Q6</accession>
<proteinExistence type="predicted"/>
<evidence type="ECO:0000256" key="3">
    <source>
        <dbReference type="ARBA" id="ARBA00022989"/>
    </source>
</evidence>
<feature type="transmembrane region" description="Helical" evidence="5">
    <location>
        <begin position="125"/>
        <end position="145"/>
    </location>
</feature>
<evidence type="ECO:0000256" key="1">
    <source>
        <dbReference type="ARBA" id="ARBA00004370"/>
    </source>
</evidence>
<dbReference type="SUPFAM" id="SSF161084">
    <property type="entry name" value="MAPEG domain-like"/>
    <property type="match status" value="1"/>
</dbReference>
<dbReference type="Proteomes" id="UP001310594">
    <property type="component" value="Unassembled WGS sequence"/>
</dbReference>
<organism evidence="6 7">
    <name type="scientific">Elasticomyces elasticus</name>
    <dbReference type="NCBI Taxonomy" id="574655"/>
    <lineage>
        <taxon>Eukaryota</taxon>
        <taxon>Fungi</taxon>
        <taxon>Dikarya</taxon>
        <taxon>Ascomycota</taxon>
        <taxon>Pezizomycotina</taxon>
        <taxon>Dothideomycetes</taxon>
        <taxon>Dothideomycetidae</taxon>
        <taxon>Mycosphaerellales</taxon>
        <taxon>Teratosphaeriaceae</taxon>
        <taxon>Elasticomyces</taxon>
    </lineage>
</organism>
<dbReference type="Gene3D" id="1.20.120.550">
    <property type="entry name" value="Membrane associated eicosanoid/glutathione metabolism-like domain"/>
    <property type="match status" value="1"/>
</dbReference>
<comment type="subcellular location">
    <subcellularLocation>
        <location evidence="1">Membrane</location>
    </subcellularLocation>
</comment>
<sequence length="151" mass="16195">MAATAPLLHPMLLPITSSFALPFSIYHLFLQVRVTFTRMALQKSLETSSKPSSSKSDDPLLAAFRSQGNFIENVPLVFILAGAVELNGGSKIVLVAALGALFVFRIAHAEFGLMVQGYGGIGRPIGFFGTAGVIFGLAGYGAWLVREYWSL</sequence>
<dbReference type="InterPro" id="IPR001129">
    <property type="entry name" value="Membr-assoc_MAPEG"/>
</dbReference>
<protein>
    <submittedName>
        <fullName evidence="6">Uncharacterized protein</fullName>
    </submittedName>
</protein>
<dbReference type="AlphaFoldDB" id="A0AAN8A2Q6"/>
<evidence type="ECO:0000256" key="4">
    <source>
        <dbReference type="ARBA" id="ARBA00023136"/>
    </source>
</evidence>
<dbReference type="EMBL" id="JAVRQU010000007">
    <property type="protein sequence ID" value="KAK5700650.1"/>
    <property type="molecule type" value="Genomic_DNA"/>
</dbReference>
<dbReference type="GO" id="GO:0016020">
    <property type="term" value="C:membrane"/>
    <property type="evidence" value="ECO:0007669"/>
    <property type="project" value="UniProtKB-SubCell"/>
</dbReference>
<gene>
    <name evidence="6" type="ORF">LTR97_005167</name>
</gene>
<evidence type="ECO:0000313" key="6">
    <source>
        <dbReference type="EMBL" id="KAK5700650.1"/>
    </source>
</evidence>